<dbReference type="InterPro" id="IPR018391">
    <property type="entry name" value="PQQ_b-propeller_rpt"/>
</dbReference>
<reference evidence="2" key="1">
    <citation type="submission" date="2021-11" db="EMBL/GenBank/DDBJ databases">
        <title>Genome sequence.</title>
        <authorList>
            <person name="Sun Q."/>
        </authorList>
    </citation>
    <scope>NUCLEOTIDE SEQUENCE</scope>
    <source>
        <strain evidence="2">JC740</strain>
    </source>
</reference>
<dbReference type="Gene3D" id="2.130.10.10">
    <property type="entry name" value="YVTN repeat-like/Quinoprotein amine dehydrogenase"/>
    <property type="match status" value="2"/>
</dbReference>
<dbReference type="SUPFAM" id="SSF50998">
    <property type="entry name" value="Quinoprotein alcohol dehydrogenase-like"/>
    <property type="match status" value="1"/>
</dbReference>
<dbReference type="PROSITE" id="PS51257">
    <property type="entry name" value="PROKAR_LIPOPROTEIN"/>
    <property type="match status" value="1"/>
</dbReference>
<gene>
    <name evidence="2" type="ORF">LOC71_13735</name>
</gene>
<dbReference type="InterPro" id="IPR002372">
    <property type="entry name" value="PQQ_rpt_dom"/>
</dbReference>
<dbReference type="EMBL" id="JAJKFW010000024">
    <property type="protein sequence ID" value="MCC9643341.1"/>
    <property type="molecule type" value="Genomic_DNA"/>
</dbReference>
<dbReference type="Proteomes" id="UP001430306">
    <property type="component" value="Unassembled WGS sequence"/>
</dbReference>
<accession>A0ABS8NII3</accession>
<dbReference type="InterPro" id="IPR011047">
    <property type="entry name" value="Quinoprotein_ADH-like_sf"/>
</dbReference>
<sequence>MRYAFLTRARSVACNLVLLLGLMVVSGVGCRKSTPVDEVSVGESGVALTERAESEVDLVWPQWRGPNLDGTIDGAAPPANWNAGSDIAWQADLPGRGHSSPIVIGEQVVLASADEGKQQQMLLSYDRSTGEENWRRVIHEGGFPANREVHQKATNANTTPACDGQRILIAFLNQGRIFVTAVDLQGEVIWQTDIGAFASKFGYAPSPLVYQSFVIVAADNFGGGYIVALDSATGEIAWRRARGDASTYSSPMIANLGGMDQLLISGGDRVASYDPATGEPRWESPAIAEATCGTIVTAGDRLFASGGYPDKETACFSATGELLWSDRNKLYEPSMITDEESLFGVTDNGVAMCWSIEDGSVKWRERLGGNFSASPVLVNDQIYVSDLSGNHYVFAADGDEFRQIAKNQLGSDCYASPAVAEGSLFLRIGFGEGSSRQERLVKISPGD</sequence>
<protein>
    <submittedName>
        <fullName evidence="2">PQQ-like beta-propeller repeat protein</fullName>
    </submittedName>
</protein>
<dbReference type="Pfam" id="PF13360">
    <property type="entry name" value="PQQ_2"/>
    <property type="match status" value="1"/>
</dbReference>
<evidence type="ECO:0000313" key="2">
    <source>
        <dbReference type="EMBL" id="MCC9643341.1"/>
    </source>
</evidence>
<proteinExistence type="predicted"/>
<feature type="domain" description="Pyrrolo-quinoline quinone repeat" evidence="1">
    <location>
        <begin position="124"/>
        <end position="364"/>
    </location>
</feature>
<evidence type="ECO:0000313" key="3">
    <source>
        <dbReference type="Proteomes" id="UP001430306"/>
    </source>
</evidence>
<dbReference type="SMART" id="SM00564">
    <property type="entry name" value="PQQ"/>
    <property type="match status" value="3"/>
</dbReference>
<keyword evidence="3" id="KW-1185">Reference proteome</keyword>
<dbReference type="PANTHER" id="PTHR34512:SF30">
    <property type="entry name" value="OUTER MEMBRANE PROTEIN ASSEMBLY FACTOR BAMB"/>
    <property type="match status" value="1"/>
</dbReference>
<organism evidence="2 3">
    <name type="scientific">Rhodopirellula halodulae</name>
    <dbReference type="NCBI Taxonomy" id="2894198"/>
    <lineage>
        <taxon>Bacteria</taxon>
        <taxon>Pseudomonadati</taxon>
        <taxon>Planctomycetota</taxon>
        <taxon>Planctomycetia</taxon>
        <taxon>Pirellulales</taxon>
        <taxon>Pirellulaceae</taxon>
        <taxon>Rhodopirellula</taxon>
    </lineage>
</organism>
<comment type="caution">
    <text evidence="2">The sequence shown here is derived from an EMBL/GenBank/DDBJ whole genome shotgun (WGS) entry which is preliminary data.</text>
</comment>
<dbReference type="PANTHER" id="PTHR34512">
    <property type="entry name" value="CELL SURFACE PROTEIN"/>
    <property type="match status" value="1"/>
</dbReference>
<dbReference type="InterPro" id="IPR015943">
    <property type="entry name" value="WD40/YVTN_repeat-like_dom_sf"/>
</dbReference>
<name>A0ABS8NII3_9BACT</name>
<evidence type="ECO:0000259" key="1">
    <source>
        <dbReference type="Pfam" id="PF13360"/>
    </source>
</evidence>